<organism evidence="1 2">
    <name type="scientific">Coprinopsis marcescibilis</name>
    <name type="common">Agaric fungus</name>
    <name type="synonym">Psathyrella marcescibilis</name>
    <dbReference type="NCBI Taxonomy" id="230819"/>
    <lineage>
        <taxon>Eukaryota</taxon>
        <taxon>Fungi</taxon>
        <taxon>Dikarya</taxon>
        <taxon>Basidiomycota</taxon>
        <taxon>Agaricomycotina</taxon>
        <taxon>Agaricomycetes</taxon>
        <taxon>Agaricomycetidae</taxon>
        <taxon>Agaricales</taxon>
        <taxon>Agaricineae</taxon>
        <taxon>Psathyrellaceae</taxon>
        <taxon>Coprinopsis</taxon>
    </lineage>
</organism>
<protein>
    <submittedName>
        <fullName evidence="1">Uncharacterized protein</fullName>
    </submittedName>
</protein>
<evidence type="ECO:0000313" key="1">
    <source>
        <dbReference type="EMBL" id="TFK23708.1"/>
    </source>
</evidence>
<accession>A0A5C3L678</accession>
<evidence type="ECO:0000313" key="2">
    <source>
        <dbReference type="Proteomes" id="UP000307440"/>
    </source>
</evidence>
<dbReference type="EMBL" id="ML210213">
    <property type="protein sequence ID" value="TFK23708.1"/>
    <property type="molecule type" value="Genomic_DNA"/>
</dbReference>
<name>A0A5C3L678_COPMA</name>
<keyword evidence="2" id="KW-1185">Reference proteome</keyword>
<dbReference type="Proteomes" id="UP000307440">
    <property type="component" value="Unassembled WGS sequence"/>
</dbReference>
<gene>
    <name evidence="1" type="ORF">FA15DRAFT_670176</name>
</gene>
<dbReference type="AlphaFoldDB" id="A0A5C3L678"/>
<proteinExistence type="predicted"/>
<sequence>MPYPVLVMSLSSCIGLERGVLERYGLKHCLVHLGPSIRGRRHNICLNVKLDQFIIHNSPPRKLMLGFRLGSTSEKELKRNGLAEVVSHLPSGILLEHKPPRLSLRPSIDIYDTPTSFIDNQSRFKRWKWKWTAVPVRTLLCIVQGTSSNHSIGKDIVLRKY</sequence>
<reference evidence="1 2" key="1">
    <citation type="journal article" date="2019" name="Nat. Ecol. Evol.">
        <title>Megaphylogeny resolves global patterns of mushroom evolution.</title>
        <authorList>
            <person name="Varga T."/>
            <person name="Krizsan K."/>
            <person name="Foldi C."/>
            <person name="Dima B."/>
            <person name="Sanchez-Garcia M."/>
            <person name="Sanchez-Ramirez S."/>
            <person name="Szollosi G.J."/>
            <person name="Szarkandi J.G."/>
            <person name="Papp V."/>
            <person name="Albert L."/>
            <person name="Andreopoulos W."/>
            <person name="Angelini C."/>
            <person name="Antonin V."/>
            <person name="Barry K.W."/>
            <person name="Bougher N.L."/>
            <person name="Buchanan P."/>
            <person name="Buyck B."/>
            <person name="Bense V."/>
            <person name="Catcheside P."/>
            <person name="Chovatia M."/>
            <person name="Cooper J."/>
            <person name="Damon W."/>
            <person name="Desjardin D."/>
            <person name="Finy P."/>
            <person name="Geml J."/>
            <person name="Haridas S."/>
            <person name="Hughes K."/>
            <person name="Justo A."/>
            <person name="Karasinski D."/>
            <person name="Kautmanova I."/>
            <person name="Kiss B."/>
            <person name="Kocsube S."/>
            <person name="Kotiranta H."/>
            <person name="LaButti K.M."/>
            <person name="Lechner B.E."/>
            <person name="Liimatainen K."/>
            <person name="Lipzen A."/>
            <person name="Lukacs Z."/>
            <person name="Mihaltcheva S."/>
            <person name="Morgado L.N."/>
            <person name="Niskanen T."/>
            <person name="Noordeloos M.E."/>
            <person name="Ohm R.A."/>
            <person name="Ortiz-Santana B."/>
            <person name="Ovrebo C."/>
            <person name="Racz N."/>
            <person name="Riley R."/>
            <person name="Savchenko A."/>
            <person name="Shiryaev A."/>
            <person name="Soop K."/>
            <person name="Spirin V."/>
            <person name="Szebenyi C."/>
            <person name="Tomsovsky M."/>
            <person name="Tulloss R.E."/>
            <person name="Uehling J."/>
            <person name="Grigoriev I.V."/>
            <person name="Vagvolgyi C."/>
            <person name="Papp T."/>
            <person name="Martin F.M."/>
            <person name="Miettinen O."/>
            <person name="Hibbett D.S."/>
            <person name="Nagy L.G."/>
        </authorList>
    </citation>
    <scope>NUCLEOTIDE SEQUENCE [LARGE SCALE GENOMIC DNA]</scope>
    <source>
        <strain evidence="1 2">CBS 121175</strain>
    </source>
</reference>